<keyword evidence="3" id="KW-0611">Plant defense</keyword>
<evidence type="ECO:0000256" key="2">
    <source>
        <dbReference type="ARBA" id="ARBA00022737"/>
    </source>
</evidence>
<accession>A0A9K3J237</accession>
<evidence type="ECO:0000256" key="4">
    <source>
        <dbReference type="SAM" id="Phobius"/>
    </source>
</evidence>
<comment type="caution">
    <text evidence="8">The sequence shown here is derived from an EMBL/GenBank/DDBJ whole genome shotgun (WGS) entry which is preliminary data.</text>
</comment>
<dbReference type="InterPro" id="IPR001611">
    <property type="entry name" value="Leu-rich_rpt"/>
</dbReference>
<feature type="domain" description="Disease resistance protein Roq1-like winged-helix" evidence="6">
    <location>
        <begin position="162"/>
        <end position="231"/>
    </location>
</feature>
<dbReference type="SUPFAM" id="SSF52540">
    <property type="entry name" value="P-loop containing nucleoside triphosphate hydrolases"/>
    <property type="match status" value="1"/>
</dbReference>
<keyword evidence="1" id="KW-0433">Leucine-rich repeat</keyword>
<evidence type="ECO:0000313" key="9">
    <source>
        <dbReference type="Proteomes" id="UP000215914"/>
    </source>
</evidence>
<dbReference type="Gene3D" id="3.80.10.10">
    <property type="entry name" value="Ribonuclease Inhibitor"/>
    <property type="match status" value="2"/>
</dbReference>
<dbReference type="SMART" id="SM00369">
    <property type="entry name" value="LRR_TYP"/>
    <property type="match status" value="4"/>
</dbReference>
<reference evidence="8" key="2">
    <citation type="submission" date="2020-06" db="EMBL/GenBank/DDBJ databases">
        <title>Helianthus annuus Genome sequencing and assembly Release 2.</title>
        <authorList>
            <person name="Gouzy J."/>
            <person name="Langlade N."/>
            <person name="Munos S."/>
        </authorList>
    </citation>
    <scope>NUCLEOTIDE SEQUENCE</scope>
    <source>
        <tissue evidence="8">Leaves</tissue>
    </source>
</reference>
<dbReference type="Gramene" id="mRNA:HanXRQr2_Chr05g0220151">
    <property type="protein sequence ID" value="mRNA:HanXRQr2_Chr05g0220151"/>
    <property type="gene ID" value="HanXRQr2_Chr05g0220151"/>
</dbReference>
<dbReference type="PROSITE" id="PS51450">
    <property type="entry name" value="LRR"/>
    <property type="match status" value="2"/>
</dbReference>
<dbReference type="InterPro" id="IPR027417">
    <property type="entry name" value="P-loop_NTPase"/>
</dbReference>
<dbReference type="InterPro" id="IPR042197">
    <property type="entry name" value="Apaf_helical"/>
</dbReference>
<dbReference type="Gene3D" id="3.40.50.300">
    <property type="entry name" value="P-loop containing nucleotide triphosphate hydrolases"/>
    <property type="match status" value="1"/>
</dbReference>
<dbReference type="InterPro" id="IPR002182">
    <property type="entry name" value="NB-ARC"/>
</dbReference>
<dbReference type="InterPro" id="IPR044974">
    <property type="entry name" value="Disease_R_plants"/>
</dbReference>
<dbReference type="SUPFAM" id="SSF52058">
    <property type="entry name" value="L domain-like"/>
    <property type="match status" value="1"/>
</dbReference>
<evidence type="ECO:0000259" key="5">
    <source>
        <dbReference type="Pfam" id="PF00931"/>
    </source>
</evidence>
<dbReference type="InterPro" id="IPR058546">
    <property type="entry name" value="RPS4B/Roq1-like_LRR"/>
</dbReference>
<sequence>MQNIRVKNVTDGKDLLCKKLSSLKVIIVLDDVNHVDQLTYLAGGLEWFGPGSRIIVTTTNRDLLNYYKKSEIYMCEEMKGNEALSLFCQSAFKESFPTHGYEKLSDEIVKVAGGLPLALNVYGSLLCGKDENYWKDTLKKLREYPVEEVLGRLEVVYARLDKNQRNAFIYIACFLKGRNIDLVKDILTNIGLYSECGITDLINKCLITINLEENVWMHDLLQQMCWKILRTDEKHIAIKSHEDTLTLNILGAQTVEVINQDPYKGELNERFIDPTCFTKMTKLKFVRISNVHFPKRLKYLSNDLRILEWYGCSLKSFPSMFEPKHIYELEMCSSQLKTLWKKDLVLPNLRSINLSFSKNLTKIPDLTSASNLVKLNLEGCTNLTRLHASVLLLKRLRYLNLKGCTCLKSLGRRSMEMEDLEALLLSGCSKLEYIPEFGKNMKRLEHLYVDGTRIKKLPENMDGLCDLRNLDASGTFVKELPSSIYRLKKLRLLHVNRCRLTFKTGCFLNSTLSSLKELDLSNCNLSVVPDGVGLLCQLITLDLSGNEFVSLPTSVSLLSKLRMLCLNNCKRLQSLPKLSLVDEDMDYGPRSRFSYYVSAEGVDVSKFHASSYDNRPSVSCLNCPKLAVDKRGSYLAEKILNSYLQLRTKYWMTPEALFEIAGAGSEIPSGFVQPGSGRLILEGPWIGVAICAVISVHHIDSYMEAKYIVTAHIHLGEKHWKIPVPIHFLVAESETQLVFYWTVADDLQRIVGSSQKSKFGVSFSMEPEDGNLQVTKFGVRFINKEYILHLKRHEDVMNPARLHIISISEEEWKIVTCKEDTHMDHHIHKLVDFISDHGRQHGSLDAIYQITKGLLEINQGSLDAIYQITKCIPNSRKVNRYYEMGMYDYHVLHLGVSVLYNDFIQSVKVTNDGWLSVKLALEQILVKSRADNYSYKEMLQQLDDLEAAKSVGFSDKFIKMLESMFRLTLYIVSMVFSVQYYRSLFMAENMLVFITGILCMVAAYLGEFEPLEAMKQTNLKSLFLHLIRASYDKKCMEDDGWFLRKGSSNNELQILDFYDNGILLQELMNKMGRSSCFTKENEEEMVSVIDRLQKNIHKVSCTIQDMSRHSHQYSHDLEKAKKHIKCFSQFSKYRDIISMLSLFN</sequence>
<keyword evidence="4" id="KW-1133">Transmembrane helix</keyword>
<dbReference type="InterPro" id="IPR032675">
    <property type="entry name" value="LRR_dom_sf"/>
</dbReference>
<dbReference type="InterPro" id="IPR003591">
    <property type="entry name" value="Leu-rich_rpt_typical-subtyp"/>
</dbReference>
<evidence type="ECO:0000313" key="8">
    <source>
        <dbReference type="EMBL" id="KAF5806335.1"/>
    </source>
</evidence>
<dbReference type="PANTHER" id="PTHR11017">
    <property type="entry name" value="LEUCINE-RICH REPEAT-CONTAINING PROTEIN"/>
    <property type="match status" value="1"/>
</dbReference>
<dbReference type="Gene3D" id="1.10.8.430">
    <property type="entry name" value="Helical domain of apoptotic protease-activating factors"/>
    <property type="match status" value="1"/>
</dbReference>
<dbReference type="Proteomes" id="UP000215914">
    <property type="component" value="Unassembled WGS sequence"/>
</dbReference>
<evidence type="ECO:0000256" key="3">
    <source>
        <dbReference type="ARBA" id="ARBA00022821"/>
    </source>
</evidence>
<name>A0A9K3J237_HELAN</name>
<feature type="domain" description="Disease resistance protein RPS4B/Roq1-like leucine-rich repeats" evidence="7">
    <location>
        <begin position="419"/>
        <end position="578"/>
    </location>
</feature>
<feature type="domain" description="NB-ARC" evidence="5">
    <location>
        <begin position="12"/>
        <end position="94"/>
    </location>
</feature>
<feature type="transmembrane region" description="Helical" evidence="4">
    <location>
        <begin position="987"/>
        <end position="1006"/>
    </location>
</feature>
<evidence type="ECO:0000259" key="7">
    <source>
        <dbReference type="Pfam" id="PF23286"/>
    </source>
</evidence>
<dbReference type="AlphaFoldDB" id="A0A9K3J237"/>
<evidence type="ECO:0000256" key="1">
    <source>
        <dbReference type="ARBA" id="ARBA00022614"/>
    </source>
</evidence>
<dbReference type="Pfam" id="PF00931">
    <property type="entry name" value="NB-ARC"/>
    <property type="match status" value="1"/>
</dbReference>
<dbReference type="Pfam" id="PF23286">
    <property type="entry name" value="LRR_13"/>
    <property type="match status" value="1"/>
</dbReference>
<protein>
    <submittedName>
        <fullName evidence="8">P-loop containing nucleoside triphosphate hydrolase, leucine-rich repeat domain superfamily</fullName>
    </submittedName>
</protein>
<dbReference type="GO" id="GO:0051707">
    <property type="term" value="P:response to other organism"/>
    <property type="evidence" value="ECO:0007669"/>
    <property type="project" value="UniProtKB-ARBA"/>
</dbReference>
<dbReference type="GO" id="GO:0016787">
    <property type="term" value="F:hydrolase activity"/>
    <property type="evidence" value="ECO:0007669"/>
    <property type="project" value="UniProtKB-KW"/>
</dbReference>
<dbReference type="InterPro" id="IPR058192">
    <property type="entry name" value="WHD_ROQ1-like"/>
</dbReference>
<dbReference type="PRINTS" id="PR00364">
    <property type="entry name" value="DISEASERSIST"/>
</dbReference>
<evidence type="ECO:0000259" key="6">
    <source>
        <dbReference type="Pfam" id="PF23282"/>
    </source>
</evidence>
<dbReference type="EMBL" id="MNCJ02000320">
    <property type="protein sequence ID" value="KAF5806335.1"/>
    <property type="molecule type" value="Genomic_DNA"/>
</dbReference>
<organism evidence="8 9">
    <name type="scientific">Helianthus annuus</name>
    <name type="common">Common sunflower</name>
    <dbReference type="NCBI Taxonomy" id="4232"/>
    <lineage>
        <taxon>Eukaryota</taxon>
        <taxon>Viridiplantae</taxon>
        <taxon>Streptophyta</taxon>
        <taxon>Embryophyta</taxon>
        <taxon>Tracheophyta</taxon>
        <taxon>Spermatophyta</taxon>
        <taxon>Magnoliopsida</taxon>
        <taxon>eudicotyledons</taxon>
        <taxon>Gunneridae</taxon>
        <taxon>Pentapetalae</taxon>
        <taxon>asterids</taxon>
        <taxon>campanulids</taxon>
        <taxon>Asterales</taxon>
        <taxon>Asteraceae</taxon>
        <taxon>Asteroideae</taxon>
        <taxon>Heliantheae alliance</taxon>
        <taxon>Heliantheae</taxon>
        <taxon>Helianthus</taxon>
    </lineage>
</organism>
<keyword evidence="4" id="KW-0812">Transmembrane</keyword>
<dbReference type="GO" id="GO:0043531">
    <property type="term" value="F:ADP binding"/>
    <property type="evidence" value="ECO:0007669"/>
    <property type="project" value="InterPro"/>
</dbReference>
<proteinExistence type="predicted"/>
<dbReference type="Pfam" id="PF23282">
    <property type="entry name" value="WHD_ROQ1"/>
    <property type="match status" value="1"/>
</dbReference>
<dbReference type="OrthoDB" id="1936883at2759"/>
<keyword evidence="9" id="KW-1185">Reference proteome</keyword>
<dbReference type="GO" id="GO:0006952">
    <property type="term" value="P:defense response"/>
    <property type="evidence" value="ECO:0007669"/>
    <property type="project" value="InterPro"/>
</dbReference>
<gene>
    <name evidence="8" type="ORF">HanXRQr2_Chr05g0220151</name>
</gene>
<keyword evidence="8" id="KW-0378">Hydrolase</keyword>
<reference evidence="8" key="1">
    <citation type="journal article" date="2017" name="Nature">
        <title>The sunflower genome provides insights into oil metabolism, flowering and Asterid evolution.</title>
        <authorList>
            <person name="Badouin H."/>
            <person name="Gouzy J."/>
            <person name="Grassa C.J."/>
            <person name="Murat F."/>
            <person name="Staton S.E."/>
            <person name="Cottret L."/>
            <person name="Lelandais-Briere C."/>
            <person name="Owens G.L."/>
            <person name="Carrere S."/>
            <person name="Mayjonade B."/>
            <person name="Legrand L."/>
            <person name="Gill N."/>
            <person name="Kane N.C."/>
            <person name="Bowers J.E."/>
            <person name="Hubner S."/>
            <person name="Bellec A."/>
            <person name="Berard A."/>
            <person name="Berges H."/>
            <person name="Blanchet N."/>
            <person name="Boniface M.C."/>
            <person name="Brunel D."/>
            <person name="Catrice O."/>
            <person name="Chaidir N."/>
            <person name="Claudel C."/>
            <person name="Donnadieu C."/>
            <person name="Faraut T."/>
            <person name="Fievet G."/>
            <person name="Helmstetter N."/>
            <person name="King M."/>
            <person name="Knapp S.J."/>
            <person name="Lai Z."/>
            <person name="Le Paslier M.C."/>
            <person name="Lippi Y."/>
            <person name="Lorenzon L."/>
            <person name="Mandel J.R."/>
            <person name="Marage G."/>
            <person name="Marchand G."/>
            <person name="Marquand E."/>
            <person name="Bret-Mestries E."/>
            <person name="Morien E."/>
            <person name="Nambeesan S."/>
            <person name="Nguyen T."/>
            <person name="Pegot-Espagnet P."/>
            <person name="Pouilly N."/>
            <person name="Raftis F."/>
            <person name="Sallet E."/>
            <person name="Schiex T."/>
            <person name="Thomas J."/>
            <person name="Vandecasteele C."/>
            <person name="Vares D."/>
            <person name="Vear F."/>
            <person name="Vautrin S."/>
            <person name="Crespi M."/>
            <person name="Mangin B."/>
            <person name="Burke J.M."/>
            <person name="Salse J."/>
            <person name="Munos S."/>
            <person name="Vincourt P."/>
            <person name="Rieseberg L.H."/>
            <person name="Langlade N.B."/>
        </authorList>
    </citation>
    <scope>NUCLEOTIDE SEQUENCE</scope>
    <source>
        <tissue evidence="8">Leaves</tissue>
    </source>
</reference>
<keyword evidence="2" id="KW-0677">Repeat</keyword>
<keyword evidence="4" id="KW-0472">Membrane</keyword>
<dbReference type="PANTHER" id="PTHR11017:SF573">
    <property type="entry name" value="ADP-RIBOSYL CYCLASE_CYCLIC ADP-RIBOSE HYDROLASE"/>
    <property type="match status" value="1"/>
</dbReference>